<comment type="caution">
    <text evidence="3">The sequence shown here is derived from an EMBL/GenBank/DDBJ whole genome shotgun (WGS) entry which is preliminary data.</text>
</comment>
<dbReference type="NCBIfam" id="NF002674">
    <property type="entry name" value="PRK02399.1-2"/>
    <property type="match status" value="1"/>
</dbReference>
<dbReference type="Gene3D" id="3.40.50.12030">
    <property type="entry name" value="Uncharacterised protein family UPF0261, NC domain"/>
    <property type="match status" value="1"/>
</dbReference>
<dbReference type="Gene3D" id="3.40.50.12020">
    <property type="entry name" value="Uncharacterised protein family UPF0261, NN domain"/>
    <property type="match status" value="1"/>
</dbReference>
<dbReference type="Pfam" id="PF23189">
    <property type="entry name" value="UPF0261_C"/>
    <property type="match status" value="1"/>
</dbReference>
<gene>
    <name evidence="3" type="ORF">DNG_04351</name>
</gene>
<evidence type="ECO:0000259" key="2">
    <source>
        <dbReference type="Pfam" id="PF23189"/>
    </source>
</evidence>
<protein>
    <submittedName>
        <fullName evidence="3">Related to UPF0261 domain protein</fullName>
    </submittedName>
</protein>
<dbReference type="PANTHER" id="PTHR31862">
    <property type="entry name" value="UPF0261 DOMAIN PROTEIN (AFU_ORTHOLOGUE AFUA_1G10120)"/>
    <property type="match status" value="1"/>
</dbReference>
<evidence type="ECO:0000259" key="1">
    <source>
        <dbReference type="Pfam" id="PF06792"/>
    </source>
</evidence>
<accession>A0AAE8SUG5</accession>
<evidence type="ECO:0000313" key="4">
    <source>
        <dbReference type="Proteomes" id="UP001187682"/>
    </source>
</evidence>
<dbReference type="PANTHER" id="PTHR31862:SF1">
    <property type="entry name" value="UPF0261 DOMAIN PROTEIN (AFU_ORTHOLOGUE AFUA_1G10120)"/>
    <property type="match status" value="1"/>
</dbReference>
<feature type="domain" description="UPF0261" evidence="1">
    <location>
        <begin position="2"/>
        <end position="185"/>
    </location>
</feature>
<dbReference type="InterPro" id="IPR008322">
    <property type="entry name" value="UPF0261"/>
</dbReference>
<dbReference type="EMBL" id="ONZQ02000005">
    <property type="protein sequence ID" value="SPO01678.1"/>
    <property type="molecule type" value="Genomic_DNA"/>
</dbReference>
<dbReference type="AlphaFoldDB" id="A0AAE8SUG5"/>
<dbReference type="CDD" id="cd15488">
    <property type="entry name" value="Tm-1-like"/>
    <property type="match status" value="1"/>
</dbReference>
<keyword evidence="4" id="KW-1185">Reference proteome</keyword>
<sequence length="442" mass="47874">MPHIILLGTLDTKLAETLYLYNQLQQNATRFSTPLQITLIDCGRQSIHDDAITISHTDLLAKYAEPGDGTRLLTLPRGEVIEFMTRCASMCVAEFLRTTEIHGIIGAGGSGGTSLISTVMQSSVPIGLPKLIVSTVASGDTGPVVGECDITLMYSVADIAGMNRLLREVLGNAAGAMFGMASAYQHRLREGQSWIGTQNGRPEDRRTRVGITMFGVTTPCVDRVRHHLEDNYPVEVYVFHATGSGGKAMERLLEEGRLDAVLDITTTEICDLVAGGVMSCDNSRLETALRRGIPNIISVGATDMVNFGPIDTVPRQYRDRNLHVHNPNVTLMRTSPAECRKVGEFILDKLERFAEDRSMVEVWLPSGGVSSIATAGSVFADFDADAALADVLQSGLKDSGIRVVSDERDINDERFALGIADRLMALVAKHSELVRRGGGQEG</sequence>
<dbReference type="Pfam" id="PF06792">
    <property type="entry name" value="UPF0261"/>
    <property type="match status" value="1"/>
</dbReference>
<dbReference type="InterPro" id="IPR044122">
    <property type="entry name" value="UPF0261_N"/>
</dbReference>
<reference evidence="3" key="1">
    <citation type="submission" date="2018-03" db="EMBL/GenBank/DDBJ databases">
        <authorList>
            <person name="Guldener U."/>
        </authorList>
    </citation>
    <scope>NUCLEOTIDE SEQUENCE</scope>
</reference>
<organism evidence="3 4">
    <name type="scientific">Cephalotrichum gorgonifer</name>
    <dbReference type="NCBI Taxonomy" id="2041049"/>
    <lineage>
        <taxon>Eukaryota</taxon>
        <taxon>Fungi</taxon>
        <taxon>Dikarya</taxon>
        <taxon>Ascomycota</taxon>
        <taxon>Pezizomycotina</taxon>
        <taxon>Sordariomycetes</taxon>
        <taxon>Hypocreomycetidae</taxon>
        <taxon>Microascales</taxon>
        <taxon>Microascaceae</taxon>
        <taxon>Cephalotrichum</taxon>
    </lineage>
</organism>
<dbReference type="PIRSF" id="PIRSF033271">
    <property type="entry name" value="UCP033271"/>
    <property type="match status" value="1"/>
</dbReference>
<feature type="domain" description="UPF0261" evidence="2">
    <location>
        <begin position="206"/>
        <end position="426"/>
    </location>
</feature>
<proteinExistence type="predicted"/>
<dbReference type="Proteomes" id="UP001187682">
    <property type="component" value="Unassembled WGS sequence"/>
</dbReference>
<dbReference type="InterPro" id="IPR051353">
    <property type="entry name" value="Tobamovirus_resist_UPF0261"/>
</dbReference>
<name>A0AAE8SUG5_9PEZI</name>
<evidence type="ECO:0000313" key="3">
    <source>
        <dbReference type="EMBL" id="SPO01678.1"/>
    </source>
</evidence>
<dbReference type="InterPro" id="IPR056778">
    <property type="entry name" value="UPF0261_C"/>
</dbReference>